<dbReference type="InterPro" id="IPR012827">
    <property type="entry name" value="Hemerythrin_metal-bd"/>
</dbReference>
<dbReference type="PANTHER" id="PTHR37164:SF1">
    <property type="entry name" value="BACTERIOHEMERYTHRIN"/>
    <property type="match status" value="1"/>
</dbReference>
<evidence type="ECO:0000256" key="2">
    <source>
        <dbReference type="ARBA" id="ARBA00022723"/>
    </source>
</evidence>
<dbReference type="CDD" id="cd12107">
    <property type="entry name" value="Hemerythrin"/>
    <property type="match status" value="1"/>
</dbReference>
<dbReference type="InterPro" id="IPR012312">
    <property type="entry name" value="Hemerythrin-like"/>
</dbReference>
<keyword evidence="6" id="KW-1185">Reference proteome</keyword>
<gene>
    <name evidence="5" type="ORF">A6A05_01780</name>
</gene>
<evidence type="ECO:0000259" key="4">
    <source>
        <dbReference type="Pfam" id="PF01814"/>
    </source>
</evidence>
<accession>A0A178MMI6</accession>
<evidence type="ECO:0000313" key="6">
    <source>
        <dbReference type="Proteomes" id="UP000078543"/>
    </source>
</evidence>
<dbReference type="NCBIfam" id="TIGR02481">
    <property type="entry name" value="hemeryth_dom"/>
    <property type="match status" value="1"/>
</dbReference>
<dbReference type="AlphaFoldDB" id="A0A178MMI6"/>
<evidence type="ECO:0000256" key="3">
    <source>
        <dbReference type="ARBA" id="ARBA00023004"/>
    </source>
</evidence>
<dbReference type="GO" id="GO:0046872">
    <property type="term" value="F:metal ion binding"/>
    <property type="evidence" value="ECO:0007669"/>
    <property type="project" value="UniProtKB-KW"/>
</dbReference>
<dbReference type="PANTHER" id="PTHR37164">
    <property type="entry name" value="BACTERIOHEMERYTHRIN"/>
    <property type="match status" value="1"/>
</dbReference>
<comment type="similarity">
    <text evidence="1">Belongs to the hemerythrin family.</text>
</comment>
<evidence type="ECO:0000313" key="5">
    <source>
        <dbReference type="EMBL" id="OAN49972.1"/>
    </source>
</evidence>
<dbReference type="InterPro" id="IPR050669">
    <property type="entry name" value="Hemerythrin"/>
</dbReference>
<feature type="domain" description="Hemerythrin-like" evidence="4">
    <location>
        <begin position="105"/>
        <end position="212"/>
    </location>
</feature>
<proteinExistence type="inferred from homology"/>
<organism evidence="5 6">
    <name type="scientific">Magnetospirillum moscoviense</name>
    <dbReference type="NCBI Taxonomy" id="1437059"/>
    <lineage>
        <taxon>Bacteria</taxon>
        <taxon>Pseudomonadati</taxon>
        <taxon>Pseudomonadota</taxon>
        <taxon>Alphaproteobacteria</taxon>
        <taxon>Rhodospirillales</taxon>
        <taxon>Rhodospirillaceae</taxon>
        <taxon>Magnetospirillum</taxon>
    </lineage>
</organism>
<dbReference type="InterPro" id="IPR035938">
    <property type="entry name" value="Hemerythrin-like_sf"/>
</dbReference>
<comment type="caution">
    <text evidence="5">The sequence shown here is derived from an EMBL/GenBank/DDBJ whole genome shotgun (WGS) entry which is preliminary data.</text>
</comment>
<name>A0A178MMI6_9PROT</name>
<evidence type="ECO:0000256" key="1">
    <source>
        <dbReference type="ARBA" id="ARBA00010587"/>
    </source>
</evidence>
<reference evidence="5 6" key="1">
    <citation type="submission" date="2016-04" db="EMBL/GenBank/DDBJ databases">
        <title>Draft genome sequence of freshwater magnetotactic bacteria Magnetospirillum marisnigri SP-1 and Magnetospirillum moscoviense BB-1.</title>
        <authorList>
            <person name="Koziaeva V."/>
            <person name="Dziuba M.V."/>
            <person name="Ivanov T.M."/>
            <person name="Kuznetsov B."/>
            <person name="Grouzdev D.S."/>
        </authorList>
    </citation>
    <scope>NUCLEOTIDE SEQUENCE [LARGE SCALE GENOMIC DNA]</scope>
    <source>
        <strain evidence="5 6">BB-1</strain>
    </source>
</reference>
<keyword evidence="2" id="KW-0479">Metal-binding</keyword>
<dbReference type="SUPFAM" id="SSF47188">
    <property type="entry name" value="Hemerythrin-like"/>
    <property type="match status" value="2"/>
</dbReference>
<protein>
    <recommendedName>
        <fullName evidence="4">Hemerythrin-like domain-containing protein</fullName>
    </recommendedName>
</protein>
<dbReference type="STRING" id="1437059.A6A05_01780"/>
<dbReference type="Gene3D" id="1.20.120.50">
    <property type="entry name" value="Hemerythrin-like"/>
    <property type="match status" value="2"/>
</dbReference>
<sequence length="217" mass="24745">MHEFRRLLTLHFDVEEVIVGGAGFAAAPAHRARHRQILTDIDAMIDHFAVDRSPALRHEAVDSMEQVLFEHEIVEDTQYWEFLHDHRGEDMASPLLEWKSVYAIGVDWIDDQHRALMADLAKVIVCAHDADTRDQAGAMLDDFVEHTRGHFAEEEKELLRRGSSVTEHRRHHQSMLDRLTEMAAASKANPGALAAEYLTFWLLDHICGLDRTDFAAS</sequence>
<dbReference type="EMBL" id="LWQU01000141">
    <property type="protein sequence ID" value="OAN49972.1"/>
    <property type="molecule type" value="Genomic_DNA"/>
</dbReference>
<dbReference type="Proteomes" id="UP000078543">
    <property type="component" value="Unassembled WGS sequence"/>
</dbReference>
<dbReference type="Pfam" id="PF01814">
    <property type="entry name" value="Hemerythrin"/>
    <property type="match status" value="1"/>
</dbReference>
<dbReference type="RefSeq" id="WP_068500577.1">
    <property type="nucleotide sequence ID" value="NZ_LWQU01000141.1"/>
</dbReference>
<keyword evidence="3" id="KW-0408">Iron</keyword>